<protein>
    <submittedName>
        <fullName evidence="1">Uncharacterized protein</fullName>
    </submittedName>
</protein>
<dbReference type="AlphaFoldDB" id="D3BN08"/>
<comment type="caution">
    <text evidence="1">The sequence shown here is derived from an EMBL/GenBank/DDBJ whole genome shotgun (WGS) entry which is preliminary data.</text>
</comment>
<name>D3BN08_HETP5</name>
<dbReference type="EMBL" id="ADBJ01000043">
    <property type="protein sequence ID" value="EFA77370.1"/>
    <property type="molecule type" value="Genomic_DNA"/>
</dbReference>
<dbReference type="RefSeq" id="XP_020429499.1">
    <property type="nucleotide sequence ID" value="XM_020583312.1"/>
</dbReference>
<evidence type="ECO:0000313" key="2">
    <source>
        <dbReference type="Proteomes" id="UP000001396"/>
    </source>
</evidence>
<dbReference type="InParanoid" id="D3BN08"/>
<sequence length="107" mass="12146">MIKSLINTISSTELSSNIRAKASSDLLLLQSEEHSFRDSIRKMNQQLHGEVPSKMLTAKLAQSKKDSSIPGLYRSNKSVTSDIDEMTTLQKVVPHLFQFLQIWKNKK</sequence>
<gene>
    <name evidence="1" type="ORF">PPL_12583</name>
</gene>
<accession>D3BN08</accession>
<keyword evidence="2" id="KW-1185">Reference proteome</keyword>
<organism evidence="1 2">
    <name type="scientific">Heterostelium pallidum (strain ATCC 26659 / Pp 5 / PN500)</name>
    <name type="common">Cellular slime mold</name>
    <name type="synonym">Polysphondylium pallidum</name>
    <dbReference type="NCBI Taxonomy" id="670386"/>
    <lineage>
        <taxon>Eukaryota</taxon>
        <taxon>Amoebozoa</taxon>
        <taxon>Evosea</taxon>
        <taxon>Eumycetozoa</taxon>
        <taxon>Dictyostelia</taxon>
        <taxon>Acytosteliales</taxon>
        <taxon>Acytosteliaceae</taxon>
        <taxon>Heterostelium</taxon>
    </lineage>
</organism>
<dbReference type="GeneID" id="31368050"/>
<proteinExistence type="predicted"/>
<evidence type="ECO:0000313" key="1">
    <source>
        <dbReference type="EMBL" id="EFA77370.1"/>
    </source>
</evidence>
<dbReference type="Proteomes" id="UP000001396">
    <property type="component" value="Unassembled WGS sequence"/>
</dbReference>
<reference evidence="1 2" key="1">
    <citation type="journal article" date="2011" name="Genome Res.">
        <title>Phylogeny-wide analysis of social amoeba genomes highlights ancient origins for complex intercellular communication.</title>
        <authorList>
            <person name="Heidel A.J."/>
            <person name="Lawal H.M."/>
            <person name="Felder M."/>
            <person name="Schilde C."/>
            <person name="Helps N.R."/>
            <person name="Tunggal B."/>
            <person name="Rivero F."/>
            <person name="John U."/>
            <person name="Schleicher M."/>
            <person name="Eichinger L."/>
            <person name="Platzer M."/>
            <person name="Noegel A.A."/>
            <person name="Schaap P."/>
            <person name="Gloeckner G."/>
        </authorList>
    </citation>
    <scope>NUCLEOTIDE SEQUENCE [LARGE SCALE GENOMIC DNA]</scope>
    <source>
        <strain evidence="2">ATCC 26659 / Pp 5 / PN500</strain>
    </source>
</reference>